<name>A0ABN5KS72_9ACTN</name>
<gene>
    <name evidence="3" type="ORF">DDQ41_30705</name>
</gene>
<reference evidence="3 4" key="1">
    <citation type="submission" date="2018-05" db="EMBL/GenBank/DDBJ databases">
        <title>Complete genome sequence of the Type Strain of Streptomyces spongiicola HNM0071, the producer of staurosporine.</title>
        <authorList>
            <person name="Zhou S."/>
            <person name="Huang X."/>
        </authorList>
    </citation>
    <scope>NUCLEOTIDE SEQUENCE [LARGE SCALE GENOMIC DNA]</scope>
    <source>
        <strain evidence="3 4">HNM0071</strain>
    </source>
</reference>
<dbReference type="InterPro" id="IPR050426">
    <property type="entry name" value="Glycosyltransferase_28"/>
</dbReference>
<dbReference type="GO" id="GO:0016740">
    <property type="term" value="F:transferase activity"/>
    <property type="evidence" value="ECO:0007669"/>
    <property type="project" value="UniProtKB-KW"/>
</dbReference>
<dbReference type="InterPro" id="IPR010610">
    <property type="entry name" value="EryCIII-like_C"/>
</dbReference>
<evidence type="ECO:0000313" key="3">
    <source>
        <dbReference type="EMBL" id="AWK12565.1"/>
    </source>
</evidence>
<evidence type="ECO:0000259" key="2">
    <source>
        <dbReference type="Pfam" id="PF06722"/>
    </source>
</evidence>
<protein>
    <submittedName>
        <fullName evidence="3">Glycosyl transferase</fullName>
    </submittedName>
</protein>
<dbReference type="InterPro" id="IPR002213">
    <property type="entry name" value="UDP_glucos_trans"/>
</dbReference>
<organism evidence="3 4">
    <name type="scientific">Streptomyces spongiicola</name>
    <dbReference type="NCBI Taxonomy" id="1690221"/>
    <lineage>
        <taxon>Bacteria</taxon>
        <taxon>Bacillati</taxon>
        <taxon>Actinomycetota</taxon>
        <taxon>Actinomycetes</taxon>
        <taxon>Kitasatosporales</taxon>
        <taxon>Streptomycetaceae</taxon>
        <taxon>Streptomyces</taxon>
    </lineage>
</organism>
<keyword evidence="4" id="KW-1185">Reference proteome</keyword>
<sequence>MLTRVLIATTPAQGHVVSMLEVACELTRRGHEVRWYTGRAFRRQVEQTGAHFEPMHPEVDFGGSSREEAYPDHAGLSGLANFKTGVRDIFYRTAPRQMGDLLAVLRRFPADCVLADDMCYGACFASERTGIPLAWLANSVYILGSRDTAPLGRGLGPSSSRLGRARNALLRFVSDQVVMRDLRREADRVRASVDLPRLNTPAMENIARPPALYLLGTVPSFEFPRGDLLPGTHFVGPLLGLPPEDFDPPAWWEDLHGGRPVVLITQGTTANDVEGMLVPAVRALADQDVLFVVTTGTDLDVDRLRPLPDNVRLERFIPYHHLLPHVDVMVTNGGYNGVNAALAQGVPLVVVPGSEEKPDVAARVKWAGAGVVLERPVSRAGLRDAVATVLHDGGHRRRARALAREHQGCDAPRRAADLIESMADSQGQIPTGGGITR</sequence>
<dbReference type="CDD" id="cd03784">
    <property type="entry name" value="GT1_Gtf-like"/>
    <property type="match status" value="1"/>
</dbReference>
<dbReference type="PANTHER" id="PTHR48050">
    <property type="entry name" value="STEROL 3-BETA-GLUCOSYLTRANSFERASE"/>
    <property type="match status" value="1"/>
</dbReference>
<evidence type="ECO:0000313" key="4">
    <source>
        <dbReference type="Proteomes" id="UP000245051"/>
    </source>
</evidence>
<proteinExistence type="predicted"/>
<dbReference type="PANTHER" id="PTHR48050:SF13">
    <property type="entry name" value="STEROL 3-BETA-GLUCOSYLTRANSFERASE UGT80A2"/>
    <property type="match status" value="1"/>
</dbReference>
<dbReference type="Gene3D" id="3.40.50.2000">
    <property type="entry name" value="Glycogen Phosphorylase B"/>
    <property type="match status" value="2"/>
</dbReference>
<feature type="domain" description="Erythromycin biosynthesis protein CIII-like C-terminal" evidence="2">
    <location>
        <begin position="292"/>
        <end position="416"/>
    </location>
</feature>
<dbReference type="EMBL" id="CP029254">
    <property type="protein sequence ID" value="AWK12565.1"/>
    <property type="molecule type" value="Genomic_DNA"/>
</dbReference>
<accession>A0ABN5KS72</accession>
<dbReference type="Proteomes" id="UP000245051">
    <property type="component" value="Chromosome"/>
</dbReference>
<keyword evidence="1 3" id="KW-0808">Transferase</keyword>
<evidence type="ECO:0000256" key="1">
    <source>
        <dbReference type="ARBA" id="ARBA00022679"/>
    </source>
</evidence>
<dbReference type="SUPFAM" id="SSF53756">
    <property type="entry name" value="UDP-Glycosyltransferase/glycogen phosphorylase"/>
    <property type="match status" value="1"/>
</dbReference>
<dbReference type="Pfam" id="PF06722">
    <property type="entry name" value="EryCIII-like_C"/>
    <property type="match status" value="1"/>
</dbReference>